<evidence type="ECO:0000313" key="2">
    <source>
        <dbReference type="EMBL" id="BEP27919.1"/>
    </source>
</evidence>
<dbReference type="Gene3D" id="3.30.420.40">
    <property type="match status" value="2"/>
</dbReference>
<organism evidence="2 3">
    <name type="scientific">Helicovermis profundi</name>
    <dbReference type="NCBI Taxonomy" id="3065157"/>
    <lineage>
        <taxon>Bacteria</taxon>
        <taxon>Bacillati</taxon>
        <taxon>Bacillota</taxon>
        <taxon>Clostridia</taxon>
        <taxon>Helicovermis</taxon>
    </lineage>
</organism>
<gene>
    <name evidence="2" type="primary">tsaB</name>
    <name evidence="2" type="ORF">HLPR_02500</name>
</gene>
<proteinExistence type="predicted"/>
<dbReference type="SUPFAM" id="SSF53067">
    <property type="entry name" value="Actin-like ATPase domain"/>
    <property type="match status" value="2"/>
</dbReference>
<sequence>MKILSIDTSSIIASASLLENDKIIGEISINNPKTHSQKLMSMIKTLFELSDMKIENVDRIVVANGPGSFTGLRIGISTAKGLAHPHNIKIAEVSALKGMAYNMVDFDGIICPMIDARRNQIYTAIYSSEKDGLKNVFEDKCILIDELIELLKKGHKKIAFLGDGVNSHKEIIKENFGDNAIFVNENNKYQRASSLAIAFIKEGIVSKKYDEVSAIYLRKTEAETKYEQNLTNKTL</sequence>
<accession>A0AAU9E9J3</accession>
<dbReference type="AlphaFoldDB" id="A0AAU9E9J3"/>
<dbReference type="PANTHER" id="PTHR11735:SF11">
    <property type="entry name" value="TRNA THREONYLCARBAMOYLADENOSINE BIOSYNTHESIS PROTEIN TSAB"/>
    <property type="match status" value="1"/>
</dbReference>
<protein>
    <submittedName>
        <fullName evidence="2">tRNA (Adenosine(37)-N6)-threonylcarbamoyltransferase complex dimerization subunit type 1 TsaB</fullName>
    </submittedName>
</protein>
<evidence type="ECO:0000259" key="1">
    <source>
        <dbReference type="Pfam" id="PF00814"/>
    </source>
</evidence>
<dbReference type="KEGG" id="hprf:HLPR_02500"/>
<reference evidence="2 3" key="1">
    <citation type="submission" date="2023-08" db="EMBL/GenBank/DDBJ databases">
        <title>Helicovermis profunda gen. nov., sp. nov., a novel mesophilic, fermentative bacterium within the Bacillota from a deep-sea hydrothermal vent chimney.</title>
        <authorList>
            <person name="Miyazaki U."/>
            <person name="Mizutani D."/>
            <person name="Hashimoto Y."/>
            <person name="Tame A."/>
            <person name="Sawayama S."/>
            <person name="Miyazaki J."/>
            <person name="Takai K."/>
            <person name="Nakagawa S."/>
        </authorList>
    </citation>
    <scope>NUCLEOTIDE SEQUENCE [LARGE SCALE GENOMIC DNA]</scope>
    <source>
        <strain evidence="2 3">S502</strain>
    </source>
</reference>
<dbReference type="CDD" id="cd24032">
    <property type="entry name" value="ASKHA_NBD_TsaB"/>
    <property type="match status" value="1"/>
</dbReference>
<dbReference type="InterPro" id="IPR022496">
    <property type="entry name" value="T6A_TsaB"/>
</dbReference>
<dbReference type="GO" id="GO:0002949">
    <property type="term" value="P:tRNA threonylcarbamoyladenosine modification"/>
    <property type="evidence" value="ECO:0007669"/>
    <property type="project" value="InterPro"/>
</dbReference>
<dbReference type="Proteomes" id="UP001321786">
    <property type="component" value="Chromosome"/>
</dbReference>
<dbReference type="NCBIfam" id="TIGR03725">
    <property type="entry name" value="T6A_YeaZ"/>
    <property type="match status" value="1"/>
</dbReference>
<dbReference type="InterPro" id="IPR000905">
    <property type="entry name" value="Gcp-like_dom"/>
</dbReference>
<name>A0AAU9E9J3_9FIRM</name>
<dbReference type="RefSeq" id="WP_338536279.1">
    <property type="nucleotide sequence ID" value="NZ_AP028654.1"/>
</dbReference>
<dbReference type="InterPro" id="IPR043129">
    <property type="entry name" value="ATPase_NBD"/>
</dbReference>
<dbReference type="GO" id="GO:0005829">
    <property type="term" value="C:cytosol"/>
    <property type="evidence" value="ECO:0007669"/>
    <property type="project" value="TreeGrafter"/>
</dbReference>
<feature type="domain" description="Gcp-like" evidence="1">
    <location>
        <begin position="33"/>
        <end position="225"/>
    </location>
</feature>
<evidence type="ECO:0000313" key="3">
    <source>
        <dbReference type="Proteomes" id="UP001321786"/>
    </source>
</evidence>
<dbReference type="EMBL" id="AP028654">
    <property type="protein sequence ID" value="BEP27919.1"/>
    <property type="molecule type" value="Genomic_DNA"/>
</dbReference>
<keyword evidence="3" id="KW-1185">Reference proteome</keyword>
<dbReference type="Pfam" id="PF00814">
    <property type="entry name" value="TsaD"/>
    <property type="match status" value="1"/>
</dbReference>
<dbReference type="PANTHER" id="PTHR11735">
    <property type="entry name" value="TRNA N6-ADENOSINE THREONYLCARBAMOYLTRANSFERASE"/>
    <property type="match status" value="1"/>
</dbReference>